<evidence type="ECO:0000259" key="7">
    <source>
        <dbReference type="Pfam" id="PF00482"/>
    </source>
</evidence>
<comment type="subcellular location">
    <subcellularLocation>
        <location evidence="1">Cell membrane</location>
        <topology evidence="1">Multi-pass membrane protein</topology>
    </subcellularLocation>
</comment>
<feature type="transmembrane region" description="Helical" evidence="6">
    <location>
        <begin position="94"/>
        <end position="112"/>
    </location>
</feature>
<dbReference type="RefSeq" id="WP_171369250.1">
    <property type="nucleotide sequence ID" value="NZ_VTXW01000033.1"/>
</dbReference>
<comment type="caution">
    <text evidence="8">The sequence shown here is derived from an EMBL/GenBank/DDBJ whole genome shotgun (WGS) entry which is preliminary data.</text>
</comment>
<dbReference type="GO" id="GO:0005886">
    <property type="term" value="C:plasma membrane"/>
    <property type="evidence" value="ECO:0007669"/>
    <property type="project" value="UniProtKB-SubCell"/>
</dbReference>
<dbReference type="PANTHER" id="PTHR35007">
    <property type="entry name" value="INTEGRAL MEMBRANE PROTEIN-RELATED"/>
    <property type="match status" value="1"/>
</dbReference>
<keyword evidence="5 6" id="KW-0472">Membrane</keyword>
<dbReference type="Proteomes" id="UP000525336">
    <property type="component" value="Unassembled WGS sequence"/>
</dbReference>
<name>A0A7Y3YTD7_9VIBR</name>
<evidence type="ECO:0000256" key="2">
    <source>
        <dbReference type="ARBA" id="ARBA00022475"/>
    </source>
</evidence>
<proteinExistence type="predicted"/>
<evidence type="ECO:0000313" key="8">
    <source>
        <dbReference type="EMBL" id="NOH36013.1"/>
    </source>
</evidence>
<evidence type="ECO:0000256" key="4">
    <source>
        <dbReference type="ARBA" id="ARBA00022989"/>
    </source>
</evidence>
<dbReference type="AlphaFoldDB" id="A0A7Y3YTD7"/>
<dbReference type="EMBL" id="VTXW01000033">
    <property type="protein sequence ID" value="NOH36013.1"/>
    <property type="molecule type" value="Genomic_DNA"/>
</dbReference>
<evidence type="ECO:0000256" key="5">
    <source>
        <dbReference type="ARBA" id="ARBA00023136"/>
    </source>
</evidence>
<feature type="transmembrane region" description="Helical" evidence="6">
    <location>
        <begin position="268"/>
        <end position="290"/>
    </location>
</feature>
<dbReference type="Pfam" id="PF00482">
    <property type="entry name" value="T2SSF"/>
    <property type="match status" value="1"/>
</dbReference>
<feature type="transmembrane region" description="Helical" evidence="6">
    <location>
        <begin position="118"/>
        <end position="137"/>
    </location>
</feature>
<evidence type="ECO:0000256" key="1">
    <source>
        <dbReference type="ARBA" id="ARBA00004651"/>
    </source>
</evidence>
<gene>
    <name evidence="8" type="ORF">F0245_22085</name>
</gene>
<evidence type="ECO:0000313" key="9">
    <source>
        <dbReference type="Proteomes" id="UP000525336"/>
    </source>
</evidence>
<reference evidence="8 9" key="1">
    <citation type="submission" date="2019-09" db="EMBL/GenBank/DDBJ databases">
        <title>Draft genome sequencing and comparative genomics of hatchery-associated Vibrios.</title>
        <authorList>
            <person name="Kehlet-Delgado H."/>
            <person name="Mueller R.S."/>
        </authorList>
    </citation>
    <scope>NUCLEOTIDE SEQUENCE [LARGE SCALE GENOMIC DNA]</scope>
    <source>
        <strain evidence="8 9">00-90-10</strain>
    </source>
</reference>
<accession>A0A7Y3YTD7</accession>
<keyword evidence="2" id="KW-1003">Cell membrane</keyword>
<evidence type="ECO:0000256" key="6">
    <source>
        <dbReference type="SAM" id="Phobius"/>
    </source>
</evidence>
<feature type="transmembrane region" description="Helical" evidence="6">
    <location>
        <begin position="6"/>
        <end position="25"/>
    </location>
</feature>
<evidence type="ECO:0000256" key="3">
    <source>
        <dbReference type="ARBA" id="ARBA00022692"/>
    </source>
</evidence>
<organism evidence="8 9">
    <name type="scientific">Vibrio chagasii</name>
    <dbReference type="NCBI Taxonomy" id="170679"/>
    <lineage>
        <taxon>Bacteria</taxon>
        <taxon>Pseudomonadati</taxon>
        <taxon>Pseudomonadota</taxon>
        <taxon>Gammaproteobacteria</taxon>
        <taxon>Vibrionales</taxon>
        <taxon>Vibrionaceae</taxon>
        <taxon>Vibrio</taxon>
    </lineage>
</organism>
<feature type="domain" description="Type II secretion system protein GspF" evidence="7">
    <location>
        <begin position="154"/>
        <end position="280"/>
    </location>
</feature>
<sequence length="293" mass="32827">MDRMTLFFMLALIAMGSSAIALVLVKRIVQRRRYKSLAAQGESHLTSSSHDTWEPLDRFLPKILVQSSDVVKKNFEQAGIYSARLSRWFMPAKYAVTIVGGGGLYLMTLGLSTSSQTAVIAGWCIIAIAMPDAYINYRRRALQDKIANQLPYLLDLMSMCVQTGMTVESSIHYLSSEIQGLDRDLSHTVNLVNNRAHLVGMEKALDEFYERYPLSEVRSFVLTLKQSLQYGSSIYSVLNDLASDIREVRMLALEEKVGKLSAKMSVPLILFILIPIVVLIAAPGIMRLMYGYI</sequence>
<protein>
    <submittedName>
        <fullName evidence="8">Type II secretion system F family protein</fullName>
    </submittedName>
</protein>
<dbReference type="InterPro" id="IPR018076">
    <property type="entry name" value="T2SS_GspF_dom"/>
</dbReference>
<keyword evidence="4 6" id="KW-1133">Transmembrane helix</keyword>
<keyword evidence="3 6" id="KW-0812">Transmembrane</keyword>
<dbReference type="PANTHER" id="PTHR35007:SF2">
    <property type="entry name" value="PILUS ASSEMBLE PROTEIN"/>
    <property type="match status" value="1"/>
</dbReference>